<dbReference type="SMART" id="SM00724">
    <property type="entry name" value="TLC"/>
    <property type="match status" value="1"/>
</dbReference>
<keyword evidence="4 9" id="KW-0812">Transmembrane</keyword>
<feature type="transmembrane region" description="Helical" evidence="9">
    <location>
        <begin position="78"/>
        <end position="98"/>
    </location>
</feature>
<dbReference type="PANTHER" id="PTHR12371:SF11">
    <property type="entry name" value="TRANSLOCATING CHAIN-ASSOCIATED MEMBRANE PROTEIN"/>
    <property type="match status" value="1"/>
</dbReference>
<evidence type="ECO:0000256" key="8">
    <source>
        <dbReference type="SAM" id="MobiDB-lite"/>
    </source>
</evidence>
<feature type="compositionally biased region" description="Basic and acidic residues" evidence="8">
    <location>
        <begin position="323"/>
        <end position="339"/>
    </location>
</feature>
<sequence length="375" mass="42901">MAAFKSKKSSKSPPVFSNEFILQNHADIVSCVAMVFVIGFFMNVTQPYAAPFVTLQHNVTELQAPLVLYTSGTRDLCFIFFATLIAIVLHAILQEYVLDKLNRRVHLSRSKHAKFNMSGQLVTFYSLSAVWAANILNNDGFLPLSSLWAGFPGAPHDTMSFTVKLFFISQISYWLHMYTELYFEKVKREEYLGRIATATTYVVLFFLAYGLNLWRIGLVLTLIHYSEQTLFHVARLAYFYNHPQAKTLFYVWDFVFCACRLLTTSLAFLVFWFGIPSTMFTLRVAGLLLIGATQLYMLFAFSSFHIGRFRAYRAASQKSSRRLNKEKAKSPKVVDKTLPEVDQSVSMSRPVEKEENIVNQSPKDTNVKKRLKARA</sequence>
<accession>A0AAJ7L4C7</accession>
<evidence type="ECO:0000256" key="5">
    <source>
        <dbReference type="ARBA" id="ARBA00022927"/>
    </source>
</evidence>
<dbReference type="AlphaFoldDB" id="A0AAJ7L4C7"/>
<protein>
    <submittedName>
        <fullName evidence="12">Translocating chain-associated membrane protein 1-like 1</fullName>
    </submittedName>
</protein>
<feature type="transmembrane region" description="Helical" evidence="9">
    <location>
        <begin position="119"/>
        <end position="138"/>
    </location>
</feature>
<dbReference type="PANTHER" id="PTHR12371">
    <property type="entry name" value="TRANSLOCATION ASSOCIATED MEMBRANE PROTEIN"/>
    <property type="match status" value="1"/>
</dbReference>
<keyword evidence="6 9" id="KW-1133">Transmembrane helix</keyword>
<dbReference type="GO" id="GO:0045048">
    <property type="term" value="P:protein insertion into ER membrane"/>
    <property type="evidence" value="ECO:0007669"/>
    <property type="project" value="TreeGrafter"/>
</dbReference>
<dbReference type="Pfam" id="PF03798">
    <property type="entry name" value="TRAM_LAG1_CLN8"/>
    <property type="match status" value="1"/>
</dbReference>
<feature type="region of interest" description="Disordered" evidence="8">
    <location>
        <begin position="322"/>
        <end position="375"/>
    </location>
</feature>
<evidence type="ECO:0000256" key="2">
    <source>
        <dbReference type="ARBA" id="ARBA00005999"/>
    </source>
</evidence>
<feature type="transmembrane region" description="Helical" evidence="9">
    <location>
        <begin position="191"/>
        <end position="210"/>
    </location>
</feature>
<organism evidence="11 12">
    <name type="scientific">Galendromus occidentalis</name>
    <name type="common">western predatory mite</name>
    <dbReference type="NCBI Taxonomy" id="34638"/>
    <lineage>
        <taxon>Eukaryota</taxon>
        <taxon>Metazoa</taxon>
        <taxon>Ecdysozoa</taxon>
        <taxon>Arthropoda</taxon>
        <taxon>Chelicerata</taxon>
        <taxon>Arachnida</taxon>
        <taxon>Acari</taxon>
        <taxon>Parasitiformes</taxon>
        <taxon>Mesostigmata</taxon>
        <taxon>Gamasina</taxon>
        <taxon>Phytoseioidea</taxon>
        <taxon>Phytoseiidae</taxon>
        <taxon>Typhlodrominae</taxon>
        <taxon>Galendromus</taxon>
    </lineage>
</organism>
<evidence type="ECO:0000313" key="11">
    <source>
        <dbReference type="Proteomes" id="UP000694867"/>
    </source>
</evidence>
<keyword evidence="11" id="KW-1185">Reference proteome</keyword>
<feature type="domain" description="TLC" evidence="10">
    <location>
        <begin position="113"/>
        <end position="312"/>
    </location>
</feature>
<comment type="similarity">
    <text evidence="2">Belongs to the TRAM family.</text>
</comment>
<reference evidence="12" key="1">
    <citation type="submission" date="2025-08" db="UniProtKB">
        <authorList>
            <consortium name="RefSeq"/>
        </authorList>
    </citation>
    <scope>IDENTIFICATION</scope>
</reference>
<evidence type="ECO:0000313" key="12">
    <source>
        <dbReference type="RefSeq" id="XP_018495411.1"/>
    </source>
</evidence>
<dbReference type="GO" id="GO:0005789">
    <property type="term" value="C:endoplasmic reticulum membrane"/>
    <property type="evidence" value="ECO:0007669"/>
    <property type="project" value="TreeGrafter"/>
</dbReference>
<evidence type="ECO:0000256" key="6">
    <source>
        <dbReference type="ARBA" id="ARBA00022989"/>
    </source>
</evidence>
<dbReference type="KEGG" id="goe:100899561"/>
<dbReference type="GeneID" id="100899561"/>
<dbReference type="Proteomes" id="UP000694867">
    <property type="component" value="Unplaced"/>
</dbReference>
<feature type="transmembrane region" description="Helical" evidence="9">
    <location>
        <begin position="21"/>
        <end position="42"/>
    </location>
</feature>
<evidence type="ECO:0000256" key="7">
    <source>
        <dbReference type="ARBA" id="ARBA00023136"/>
    </source>
</evidence>
<keyword evidence="5" id="KW-0653">Protein transport</keyword>
<evidence type="ECO:0000256" key="1">
    <source>
        <dbReference type="ARBA" id="ARBA00004141"/>
    </source>
</evidence>
<dbReference type="GO" id="GO:0006616">
    <property type="term" value="P:SRP-dependent cotranslational protein targeting to membrane, translocation"/>
    <property type="evidence" value="ECO:0007669"/>
    <property type="project" value="InterPro"/>
</dbReference>
<keyword evidence="3" id="KW-0813">Transport</keyword>
<evidence type="ECO:0000256" key="3">
    <source>
        <dbReference type="ARBA" id="ARBA00022448"/>
    </source>
</evidence>
<evidence type="ECO:0000259" key="10">
    <source>
        <dbReference type="SMART" id="SM00724"/>
    </source>
</evidence>
<comment type="subcellular location">
    <subcellularLocation>
        <location evidence="1">Membrane</location>
        <topology evidence="1">Multi-pass membrane protein</topology>
    </subcellularLocation>
</comment>
<dbReference type="CTD" id="31042"/>
<name>A0AAJ7L4C7_9ACAR</name>
<gene>
    <name evidence="12" type="primary">LOC100899561</name>
</gene>
<keyword evidence="7 9" id="KW-0472">Membrane</keyword>
<evidence type="ECO:0000256" key="4">
    <source>
        <dbReference type="ARBA" id="ARBA00022692"/>
    </source>
</evidence>
<evidence type="ECO:0000256" key="9">
    <source>
        <dbReference type="SAM" id="Phobius"/>
    </source>
</evidence>
<dbReference type="RefSeq" id="XP_018495411.1">
    <property type="nucleotide sequence ID" value="XM_018639895.1"/>
</dbReference>
<proteinExistence type="inferred from homology"/>
<feature type="transmembrane region" description="Helical" evidence="9">
    <location>
        <begin position="250"/>
        <end position="274"/>
    </location>
</feature>
<dbReference type="InterPro" id="IPR006634">
    <property type="entry name" value="TLC-dom"/>
</dbReference>
<dbReference type="InterPro" id="IPR016447">
    <property type="entry name" value="Translocation_assoc_membrane"/>
</dbReference>
<feature type="transmembrane region" description="Helical" evidence="9">
    <location>
        <begin position="280"/>
        <end position="301"/>
    </location>
</feature>